<dbReference type="AlphaFoldDB" id="A0A8J6HNX0"/>
<reference evidence="7" key="1">
    <citation type="journal article" date="2020" name="J Insects Food Feed">
        <title>The yellow mealworm (Tenebrio molitor) genome: a resource for the emerging insects as food and feed industry.</title>
        <authorList>
            <person name="Eriksson T."/>
            <person name="Andere A."/>
            <person name="Kelstrup H."/>
            <person name="Emery V."/>
            <person name="Picard C."/>
        </authorList>
    </citation>
    <scope>NUCLEOTIDE SEQUENCE</scope>
    <source>
        <strain evidence="7">Stoneville</strain>
        <tissue evidence="7">Whole head</tissue>
    </source>
</reference>
<feature type="transmembrane region" description="Helical" evidence="5">
    <location>
        <begin position="67"/>
        <end position="85"/>
    </location>
</feature>
<dbReference type="Proteomes" id="UP000719412">
    <property type="component" value="Unassembled WGS sequence"/>
</dbReference>
<feature type="domain" description="Fatty acid hydroxylase" evidence="6">
    <location>
        <begin position="538"/>
        <end position="661"/>
    </location>
</feature>
<keyword evidence="3 5" id="KW-1133">Transmembrane helix</keyword>
<comment type="caution">
    <text evidence="7">The sequence shown here is derived from an EMBL/GenBank/DDBJ whole genome shotgun (WGS) entry which is preliminary data.</text>
</comment>
<gene>
    <name evidence="7" type="ORF">GEV33_004705</name>
</gene>
<organism evidence="7 8">
    <name type="scientific">Tenebrio molitor</name>
    <name type="common">Yellow mealworm beetle</name>
    <dbReference type="NCBI Taxonomy" id="7067"/>
    <lineage>
        <taxon>Eukaryota</taxon>
        <taxon>Metazoa</taxon>
        <taxon>Ecdysozoa</taxon>
        <taxon>Arthropoda</taxon>
        <taxon>Hexapoda</taxon>
        <taxon>Insecta</taxon>
        <taxon>Pterygota</taxon>
        <taxon>Neoptera</taxon>
        <taxon>Endopterygota</taxon>
        <taxon>Coleoptera</taxon>
        <taxon>Polyphaga</taxon>
        <taxon>Cucujiformia</taxon>
        <taxon>Tenebrionidae</taxon>
        <taxon>Tenebrio</taxon>
    </lineage>
</organism>
<name>A0A8J6HNX0_TENMO</name>
<keyword evidence="2 5" id="KW-0812">Transmembrane</keyword>
<protein>
    <recommendedName>
        <fullName evidence="6">Fatty acid hydroxylase domain-containing protein</fullName>
    </recommendedName>
</protein>
<dbReference type="PANTHER" id="PTHR11863">
    <property type="entry name" value="STEROL DESATURASE"/>
    <property type="match status" value="1"/>
</dbReference>
<evidence type="ECO:0000259" key="6">
    <source>
        <dbReference type="Pfam" id="PF04116"/>
    </source>
</evidence>
<dbReference type="EMBL" id="JABDTM020018367">
    <property type="protein sequence ID" value="KAH0818089.1"/>
    <property type="molecule type" value="Genomic_DNA"/>
</dbReference>
<evidence type="ECO:0000313" key="7">
    <source>
        <dbReference type="EMBL" id="KAH0818089.1"/>
    </source>
</evidence>
<proteinExistence type="predicted"/>
<comment type="subcellular location">
    <subcellularLocation>
        <location evidence="1">Membrane</location>
    </subcellularLocation>
</comment>
<reference evidence="7" key="2">
    <citation type="submission" date="2021-08" db="EMBL/GenBank/DDBJ databases">
        <authorList>
            <person name="Eriksson T."/>
        </authorList>
    </citation>
    <scope>NUCLEOTIDE SEQUENCE</scope>
    <source>
        <strain evidence="7">Stoneville</strain>
        <tissue evidence="7">Whole head</tissue>
    </source>
</reference>
<keyword evidence="8" id="KW-1185">Reference proteome</keyword>
<keyword evidence="4 5" id="KW-0472">Membrane</keyword>
<evidence type="ECO:0000256" key="3">
    <source>
        <dbReference type="ARBA" id="ARBA00022989"/>
    </source>
</evidence>
<dbReference type="GO" id="GO:0005506">
    <property type="term" value="F:iron ion binding"/>
    <property type="evidence" value="ECO:0007669"/>
    <property type="project" value="InterPro"/>
</dbReference>
<feature type="transmembrane region" description="Helical" evidence="5">
    <location>
        <begin position="171"/>
        <end position="194"/>
    </location>
</feature>
<sequence>MYGKSASKRNKKRKLWKTKQLKMLGEYEDESSSSGGEITPTRKSASVGTVQSGAQQNLSILSSLRSVLIVISSALICFAAARNSITWHCQRFWGASGDFWQAQWDKFLDTVGEDPFNLWVYGTTVLSLGVYWLFGGIYTLLDVTNKPAALRRYKIQPGTNEPVDNKKLFNVLWCVFFNQIIVGLPSTFIMYWAMSWRGFPALRELPTFHWVLLLHNRHLYKIIHKQHHEWTAPIAVTAIYCHPIEHLFSNLLPPFLGVFIMGSHVATAWLWFTLALLSTLNAHSGYHLPFFPSPEAHDFHHLKFNNCFGVLGVLDRLHGTDTNFRSSRAYPRHIMMLSFIPPREAFPEPNPCKHKLGKQDDFFGYLQAGFIGKNSLQRQSYVTSRVNSKQSPKNPTDPLPLEHLDCANFGHPLLPICQKRSNLGLWDNFLHIVGEDPFTLWVNGTTILNLVVYWLFGGIYTILNVTNKPAALRRYKMQPGTNEPVDYKKLSRVLVWVLFNQIVVGYVTAWILYKAMSWRGYPEPHHLPSLLQFLSETFFHVLVEEVTFYYSHRLLHTRYLYKFIHKRHHEWTSPIAVTAIYCHPIEHFISNLLPPCLGVFIMGSHILTTWTWFILALFTTLNAHCGYHIPLFPSPEAHDYHHLKFNNCFGVIGVLDRLHKTDANFRASHVYKRHVMLKFDLLNDQINLKS</sequence>
<feature type="domain" description="Fatty acid hydroxylase" evidence="6">
    <location>
        <begin position="208"/>
        <end position="320"/>
    </location>
</feature>
<dbReference type="GO" id="GO:0008610">
    <property type="term" value="P:lipid biosynthetic process"/>
    <property type="evidence" value="ECO:0007669"/>
    <property type="project" value="InterPro"/>
</dbReference>
<dbReference type="InterPro" id="IPR006694">
    <property type="entry name" value="Fatty_acid_hydroxylase"/>
</dbReference>
<dbReference type="Pfam" id="PF04116">
    <property type="entry name" value="FA_hydroxylase"/>
    <property type="match status" value="2"/>
</dbReference>
<feature type="transmembrane region" description="Helical" evidence="5">
    <location>
        <begin position="440"/>
        <end position="463"/>
    </location>
</feature>
<feature type="transmembrane region" description="Helical" evidence="5">
    <location>
        <begin position="118"/>
        <end position="141"/>
    </location>
</feature>
<dbReference type="InterPro" id="IPR050307">
    <property type="entry name" value="Sterol_Desaturase_Related"/>
</dbReference>
<dbReference type="GO" id="GO:0016491">
    <property type="term" value="F:oxidoreductase activity"/>
    <property type="evidence" value="ECO:0007669"/>
    <property type="project" value="InterPro"/>
</dbReference>
<evidence type="ECO:0000313" key="8">
    <source>
        <dbReference type="Proteomes" id="UP000719412"/>
    </source>
</evidence>
<dbReference type="GO" id="GO:0016020">
    <property type="term" value="C:membrane"/>
    <property type="evidence" value="ECO:0007669"/>
    <property type="project" value="UniProtKB-SubCell"/>
</dbReference>
<accession>A0A8J6HNX0</accession>
<evidence type="ECO:0000256" key="5">
    <source>
        <dbReference type="SAM" id="Phobius"/>
    </source>
</evidence>
<evidence type="ECO:0000256" key="4">
    <source>
        <dbReference type="ARBA" id="ARBA00023136"/>
    </source>
</evidence>
<evidence type="ECO:0000256" key="1">
    <source>
        <dbReference type="ARBA" id="ARBA00004370"/>
    </source>
</evidence>
<evidence type="ECO:0000256" key="2">
    <source>
        <dbReference type="ARBA" id="ARBA00022692"/>
    </source>
</evidence>
<feature type="transmembrane region" description="Helical" evidence="5">
    <location>
        <begin position="493"/>
        <end position="513"/>
    </location>
</feature>